<dbReference type="HOGENOM" id="CLU_317582_0_0_6"/>
<dbReference type="eggNOG" id="COG4191">
    <property type="taxonomic scope" value="Bacteria"/>
</dbReference>
<evidence type="ECO:0000313" key="6">
    <source>
        <dbReference type="Proteomes" id="UP000001962"/>
    </source>
</evidence>
<dbReference type="InterPro" id="IPR029016">
    <property type="entry name" value="GAF-like_dom_sf"/>
</dbReference>
<dbReference type="PANTHER" id="PTHR43065">
    <property type="entry name" value="SENSOR HISTIDINE KINASE"/>
    <property type="match status" value="1"/>
</dbReference>
<dbReference type="InterPro" id="IPR003594">
    <property type="entry name" value="HATPase_dom"/>
</dbReference>
<dbReference type="EMBL" id="CP000453">
    <property type="protein sequence ID" value="ABI57494.1"/>
    <property type="molecule type" value="Genomic_DNA"/>
</dbReference>
<dbReference type="SMART" id="SM00387">
    <property type="entry name" value="HATPase_c"/>
    <property type="match status" value="1"/>
</dbReference>
<dbReference type="AlphaFoldDB" id="Q0A6P3"/>
<comment type="catalytic activity">
    <reaction evidence="1">
        <text>ATP + protein L-histidine = ADP + protein N-phospho-L-histidine.</text>
        <dbReference type="EC" id="2.7.13.3"/>
    </reaction>
</comment>
<proteinExistence type="predicted"/>
<dbReference type="Pfam" id="PF02518">
    <property type="entry name" value="HATPase_c"/>
    <property type="match status" value="1"/>
</dbReference>
<gene>
    <name evidence="5" type="ordered locus">Mlg_2152</name>
</gene>
<dbReference type="Gene3D" id="3.30.450.20">
    <property type="entry name" value="PAS domain"/>
    <property type="match status" value="2"/>
</dbReference>
<dbReference type="Gene3D" id="3.30.565.10">
    <property type="entry name" value="Histidine kinase-like ATPase, C-terminal domain"/>
    <property type="match status" value="1"/>
</dbReference>
<dbReference type="InterPro" id="IPR000014">
    <property type="entry name" value="PAS"/>
</dbReference>
<dbReference type="SUPFAM" id="SSF55781">
    <property type="entry name" value="GAF domain-like"/>
    <property type="match status" value="1"/>
</dbReference>
<dbReference type="InterPro" id="IPR036097">
    <property type="entry name" value="HisK_dim/P_sf"/>
</dbReference>
<dbReference type="GO" id="GO:0000155">
    <property type="term" value="F:phosphorelay sensor kinase activity"/>
    <property type="evidence" value="ECO:0007669"/>
    <property type="project" value="InterPro"/>
</dbReference>
<dbReference type="Gene3D" id="3.30.450.40">
    <property type="match status" value="1"/>
</dbReference>
<dbReference type="InterPro" id="IPR036890">
    <property type="entry name" value="HATPase_C_sf"/>
</dbReference>
<accession>Q0A6P3</accession>
<dbReference type="NCBIfam" id="TIGR00229">
    <property type="entry name" value="sensory_box"/>
    <property type="match status" value="1"/>
</dbReference>
<dbReference type="KEGG" id="aeh:Mlg_2152"/>
<dbReference type="SUPFAM" id="SSF55785">
    <property type="entry name" value="PYP-like sensor domain (PAS domain)"/>
    <property type="match status" value="2"/>
</dbReference>
<dbReference type="PRINTS" id="PR00344">
    <property type="entry name" value="BCTRLSENSOR"/>
</dbReference>
<name>Q0A6P3_ALKEH</name>
<dbReference type="CDD" id="cd00130">
    <property type="entry name" value="PAS"/>
    <property type="match status" value="2"/>
</dbReference>
<dbReference type="Pfam" id="PF08447">
    <property type="entry name" value="PAS_3"/>
    <property type="match status" value="1"/>
</dbReference>
<dbReference type="CDD" id="cd00082">
    <property type="entry name" value="HisKA"/>
    <property type="match status" value="1"/>
</dbReference>
<organism evidence="5 6">
    <name type="scientific">Alkalilimnicola ehrlichii (strain ATCC BAA-1101 / DSM 17681 / MLHE-1)</name>
    <dbReference type="NCBI Taxonomy" id="187272"/>
    <lineage>
        <taxon>Bacteria</taxon>
        <taxon>Pseudomonadati</taxon>
        <taxon>Pseudomonadota</taxon>
        <taxon>Gammaproteobacteria</taxon>
        <taxon>Chromatiales</taxon>
        <taxon>Ectothiorhodospiraceae</taxon>
        <taxon>Alkalilimnicola</taxon>
    </lineage>
</organism>
<keyword evidence="5" id="KW-0418">Kinase</keyword>
<dbReference type="Proteomes" id="UP000001962">
    <property type="component" value="Chromosome"/>
</dbReference>
<dbReference type="InterPro" id="IPR004358">
    <property type="entry name" value="Sig_transdc_His_kin-like_C"/>
</dbReference>
<sequence length="834" mass="91561">MPESYDSHPHQASAWREDYAHGSVRASAIVSECAHLLSLAPPATGAGPLRRLAGVLGQALQADHVVIHLDQGEISGFPESAVHWHLHPPLQSSERLTPRAYEQTRDWQRMLDTLSPGVWLRQPDRSGIDQAVPLPKTVEGVMAERRVRSLLLFPLVSGGRPLGMLAVEQAGIREDWDDSLARGLMPVGCLVAGYIAQVGLVQERRGEAERYQGLITLGGLGQLVWWPGPDRLQWFGPATRVLGLPPSGQGHLAQLERAGALPDAAPVVSGFRDAAAGAVGLESEVRVAVSDPRGTGQGRRWYQLRFRRESGSQEDRVLAVLYEITGEVEAREAHRVSAYALESVAEKAGITFYSARLEGHRLLPDYVSSSSEGLLGQAVRNLPAQERLSSLTHPADLAIIKERVKQLQREGQFSAIYRLRTADGGYRWVYEGVQSAGGGNVVGMFWDVTRRQQLEQAIADSERRYKAIVDDAPAFICRYTTDFRIVFHNTAFFESFIEPLQGEQDGVTWLDLLPEEERVGIGDRLGQLTPLSPIISYELRMQVPGRGVRWVTWSERGFFSDDGDLLEVQAVGHDNTEIKSAQEKLIHAAKMATVGEMATGVAHEINQPLNVIKMASFNARRNLAKGEAGLEQVGKKLDRIIGQVERAAAIIQQMRVFGRKSDPEARLFSVVAAIEDALVLIQEQFTGNGLQVTFEDRARGACQVLGNQDQLVQVLLNLMINSRDAIRERAREQGNAEYLQGEWITLKLESIDDDGGREMLRIRVQDSGPGISDAALGHLFDPFFTTKEVGEGTGLGLSVSFGIVKSMGGVISARNTDAGAEFTVDLPAVEERTL</sequence>
<dbReference type="InterPro" id="IPR001610">
    <property type="entry name" value="PAC"/>
</dbReference>
<evidence type="ECO:0000256" key="2">
    <source>
        <dbReference type="ARBA" id="ARBA00012438"/>
    </source>
</evidence>
<evidence type="ECO:0000256" key="3">
    <source>
        <dbReference type="ARBA" id="ARBA00022553"/>
    </source>
</evidence>
<protein>
    <recommendedName>
        <fullName evidence="2">histidine kinase</fullName>
        <ecNumber evidence="2">2.7.13.3</ecNumber>
    </recommendedName>
</protein>
<dbReference type="eggNOG" id="COG2203">
    <property type="taxonomic scope" value="Bacteria"/>
</dbReference>
<dbReference type="Gene3D" id="1.10.287.130">
    <property type="match status" value="1"/>
</dbReference>
<dbReference type="InterPro" id="IPR003661">
    <property type="entry name" value="HisK_dim/P_dom"/>
</dbReference>
<dbReference type="SMART" id="SM00086">
    <property type="entry name" value="PAC"/>
    <property type="match status" value="2"/>
</dbReference>
<keyword evidence="6" id="KW-1185">Reference proteome</keyword>
<dbReference type="SMART" id="SM00388">
    <property type="entry name" value="HisKA"/>
    <property type="match status" value="1"/>
</dbReference>
<dbReference type="PROSITE" id="PS50109">
    <property type="entry name" value="HIS_KIN"/>
    <property type="match status" value="1"/>
</dbReference>
<evidence type="ECO:0000256" key="1">
    <source>
        <dbReference type="ARBA" id="ARBA00000085"/>
    </source>
</evidence>
<dbReference type="InterPro" id="IPR005467">
    <property type="entry name" value="His_kinase_dom"/>
</dbReference>
<reference evidence="6" key="1">
    <citation type="submission" date="2006-08" db="EMBL/GenBank/DDBJ databases">
        <title>Complete sequence of Alkalilimnicola ehrilichei MLHE-1.</title>
        <authorList>
            <person name="Copeland A."/>
            <person name="Lucas S."/>
            <person name="Lapidus A."/>
            <person name="Barry K."/>
            <person name="Detter J.C."/>
            <person name="Glavina del Rio T."/>
            <person name="Hammon N."/>
            <person name="Israni S."/>
            <person name="Dalin E."/>
            <person name="Tice H."/>
            <person name="Pitluck S."/>
            <person name="Sims D."/>
            <person name="Brettin T."/>
            <person name="Bruce D."/>
            <person name="Han C."/>
            <person name="Tapia R."/>
            <person name="Gilna P."/>
            <person name="Schmutz J."/>
            <person name="Larimer F."/>
            <person name="Land M."/>
            <person name="Hauser L."/>
            <person name="Kyrpides N."/>
            <person name="Mikhailova N."/>
            <person name="Oremland R.S."/>
            <person name="Hoeft S.E."/>
            <person name="Switzer-Blum J."/>
            <person name="Kulp T."/>
            <person name="King G."/>
            <person name="Tabita R."/>
            <person name="Witte B."/>
            <person name="Santini J.M."/>
            <person name="Basu P."/>
            <person name="Hollibaugh J.T."/>
            <person name="Xie G."/>
            <person name="Stolz J.F."/>
            <person name="Richardson P."/>
        </authorList>
    </citation>
    <scope>NUCLEOTIDE SEQUENCE [LARGE SCALE GENOMIC DNA]</scope>
    <source>
        <strain evidence="6">ATCC BAA-1101 / DSM 17681 / MLHE-1</strain>
    </source>
</reference>
<keyword evidence="3" id="KW-0597">Phosphoprotein</keyword>
<keyword evidence="5" id="KW-0808">Transferase</keyword>
<dbReference type="SUPFAM" id="SSF55874">
    <property type="entry name" value="ATPase domain of HSP90 chaperone/DNA topoisomerase II/histidine kinase"/>
    <property type="match status" value="1"/>
</dbReference>
<dbReference type="EC" id="2.7.13.3" evidence="2"/>
<dbReference type="PANTHER" id="PTHR43065:SF42">
    <property type="entry name" value="TWO-COMPONENT SENSOR PPRA"/>
    <property type="match status" value="1"/>
</dbReference>
<dbReference type="InterPro" id="IPR013655">
    <property type="entry name" value="PAS_fold_3"/>
</dbReference>
<evidence type="ECO:0000259" key="4">
    <source>
        <dbReference type="PROSITE" id="PS50109"/>
    </source>
</evidence>
<dbReference type="Pfam" id="PF00512">
    <property type="entry name" value="HisKA"/>
    <property type="match status" value="1"/>
</dbReference>
<dbReference type="InterPro" id="IPR035965">
    <property type="entry name" value="PAS-like_dom_sf"/>
</dbReference>
<evidence type="ECO:0000313" key="5">
    <source>
        <dbReference type="EMBL" id="ABI57494.1"/>
    </source>
</evidence>
<dbReference type="SUPFAM" id="SSF47384">
    <property type="entry name" value="Homodimeric domain of signal transducing histidine kinase"/>
    <property type="match status" value="1"/>
</dbReference>
<feature type="domain" description="Histidine kinase" evidence="4">
    <location>
        <begin position="600"/>
        <end position="830"/>
    </location>
</feature>